<reference evidence="4" key="2">
    <citation type="submission" date="2025-09" db="UniProtKB">
        <authorList>
            <consortium name="Ensembl"/>
        </authorList>
    </citation>
    <scope>IDENTIFICATION</scope>
</reference>
<dbReference type="AlphaFoldDB" id="A0A8C6WXX5"/>
<keyword evidence="1" id="KW-0862">Zinc</keyword>
<keyword evidence="1" id="KW-0479">Metal-binding</keyword>
<evidence type="ECO:0000313" key="5">
    <source>
        <dbReference type="Proteomes" id="UP000694523"/>
    </source>
</evidence>
<feature type="zinc finger region" description="C3H1-type" evidence="1">
    <location>
        <begin position="7"/>
        <end position="29"/>
    </location>
</feature>
<dbReference type="Proteomes" id="UP000694523">
    <property type="component" value="Unplaced"/>
</dbReference>
<dbReference type="PANTHER" id="PTHR15725">
    <property type="entry name" value="ZN-FINGER, C-X8-C-X5-C-X3-H TYPE-CONTAINING"/>
    <property type="match status" value="1"/>
</dbReference>
<protein>
    <recommendedName>
        <fullName evidence="3">C3H1-type domain-containing protein</fullName>
    </recommendedName>
</protein>
<dbReference type="Gene3D" id="4.10.1000.10">
    <property type="entry name" value="Zinc finger, CCCH-type"/>
    <property type="match status" value="1"/>
</dbReference>
<feature type="domain" description="C3H1-type" evidence="3">
    <location>
        <begin position="7"/>
        <end position="29"/>
    </location>
</feature>
<dbReference type="Ensembl" id="ENSNMLT00000044593.1">
    <property type="protein sequence ID" value="ENSNMLP00000040082.1"/>
    <property type="gene ID" value="ENSNMLG00000024662.1"/>
</dbReference>
<accession>A0A8C6WXX5</accession>
<dbReference type="GO" id="GO:0008270">
    <property type="term" value="F:zinc ion binding"/>
    <property type="evidence" value="ECO:0007669"/>
    <property type="project" value="UniProtKB-KW"/>
</dbReference>
<feature type="compositionally biased region" description="Acidic residues" evidence="2">
    <location>
        <begin position="156"/>
        <end position="171"/>
    </location>
</feature>
<evidence type="ECO:0000259" key="3">
    <source>
        <dbReference type="PROSITE" id="PS50103"/>
    </source>
</evidence>
<name>A0A8C6WXX5_9GOBI</name>
<dbReference type="InterPro" id="IPR041686">
    <property type="entry name" value="Znf-CCCH_3"/>
</dbReference>
<keyword evidence="1" id="KW-0863">Zinc-finger</keyword>
<keyword evidence="5" id="KW-1185">Reference proteome</keyword>
<dbReference type="Pfam" id="PF15663">
    <property type="entry name" value="zf-CCCH_3"/>
    <property type="match status" value="1"/>
</dbReference>
<feature type="region of interest" description="Disordered" evidence="2">
    <location>
        <begin position="109"/>
        <end position="185"/>
    </location>
</feature>
<dbReference type="GO" id="GO:0016973">
    <property type="term" value="P:poly(A)+ mRNA export from nucleus"/>
    <property type="evidence" value="ECO:0007669"/>
    <property type="project" value="TreeGrafter"/>
</dbReference>
<evidence type="ECO:0000313" key="4">
    <source>
        <dbReference type="Ensembl" id="ENSNMLP00000040082.1"/>
    </source>
</evidence>
<evidence type="ECO:0000256" key="2">
    <source>
        <dbReference type="SAM" id="MobiDB-lite"/>
    </source>
</evidence>
<organism evidence="4 5">
    <name type="scientific">Neogobius melanostomus</name>
    <name type="common">round goby</name>
    <dbReference type="NCBI Taxonomy" id="47308"/>
    <lineage>
        <taxon>Eukaryota</taxon>
        <taxon>Metazoa</taxon>
        <taxon>Chordata</taxon>
        <taxon>Craniata</taxon>
        <taxon>Vertebrata</taxon>
        <taxon>Euteleostomi</taxon>
        <taxon>Actinopterygii</taxon>
        <taxon>Neopterygii</taxon>
        <taxon>Teleostei</taxon>
        <taxon>Neoteleostei</taxon>
        <taxon>Acanthomorphata</taxon>
        <taxon>Gobiaria</taxon>
        <taxon>Gobiiformes</taxon>
        <taxon>Gobioidei</taxon>
        <taxon>Gobiidae</taxon>
        <taxon>Benthophilinae</taxon>
        <taxon>Neogobiini</taxon>
        <taxon>Neogobius</taxon>
    </lineage>
</organism>
<dbReference type="PANTHER" id="PTHR15725:SF14">
    <property type="entry name" value="ZINC FINGER CCCH DOMAIN-CONTAINING PROTEIN 11A"/>
    <property type="match status" value="1"/>
</dbReference>
<sequence>MTNHGDDCYFYYYSTCSKGDSCPFRHCEAAVGSEIVCNLWEEGRCYRPVCKFRHFKITHNRKEIACYWENQPAGCQKSRCAFFMRNPAALMGYMFHQIKVSVKRNEEVPQEELAPAPPTLPTLPSASNPQVRGVKKSESQEPVPSPTHPPVVINPVDDDEDEDDQFSEEGEGVSPRKQAGDDPLNFGVSTLEEIRLRRALKASMKRAMYSYPAGDTLTNGGKENIQSSFRAMRDGKCKNCCHNIYSQM</sequence>
<reference evidence="4" key="1">
    <citation type="submission" date="2025-08" db="UniProtKB">
        <authorList>
            <consortium name="Ensembl"/>
        </authorList>
    </citation>
    <scope>IDENTIFICATION</scope>
</reference>
<dbReference type="InterPro" id="IPR000571">
    <property type="entry name" value="Znf_CCCH"/>
</dbReference>
<proteinExistence type="predicted"/>
<dbReference type="PROSITE" id="PS50103">
    <property type="entry name" value="ZF_C3H1"/>
    <property type="match status" value="1"/>
</dbReference>
<dbReference type="FunFam" id="4.10.1000.10:FF:000026">
    <property type="entry name" value="Zinc finger CCCH domain-containing protein 11A"/>
    <property type="match status" value="1"/>
</dbReference>
<evidence type="ECO:0000256" key="1">
    <source>
        <dbReference type="PROSITE-ProRule" id="PRU00723"/>
    </source>
</evidence>